<keyword evidence="1" id="KW-1133">Transmembrane helix</keyword>
<name>A0ABR6KYN1_9HYPH</name>
<gene>
    <name evidence="2" type="ORF">GGQ99_001309</name>
</gene>
<keyword evidence="3" id="KW-1185">Reference proteome</keyword>
<dbReference type="Proteomes" id="UP000539538">
    <property type="component" value="Unassembled WGS sequence"/>
</dbReference>
<evidence type="ECO:0008006" key="4">
    <source>
        <dbReference type="Google" id="ProtNLM"/>
    </source>
</evidence>
<reference evidence="2 3" key="1">
    <citation type="submission" date="2020-08" db="EMBL/GenBank/DDBJ databases">
        <title>Genomic Encyclopedia of Type Strains, Phase IV (KMG-IV): sequencing the most valuable type-strain genomes for metagenomic binning, comparative biology and taxonomic classification.</title>
        <authorList>
            <person name="Goeker M."/>
        </authorList>
    </citation>
    <scope>NUCLEOTIDE SEQUENCE [LARGE SCALE GENOMIC DNA]</scope>
    <source>
        <strain evidence="2 3">DSM 7050</strain>
    </source>
</reference>
<proteinExistence type="predicted"/>
<accession>A0ABR6KYN1</accession>
<evidence type="ECO:0000313" key="2">
    <source>
        <dbReference type="EMBL" id="MBB4649587.1"/>
    </source>
</evidence>
<feature type="transmembrane region" description="Helical" evidence="1">
    <location>
        <begin position="389"/>
        <end position="411"/>
    </location>
</feature>
<dbReference type="EMBL" id="JACHOT010000001">
    <property type="protein sequence ID" value="MBB4649587.1"/>
    <property type="molecule type" value="Genomic_DNA"/>
</dbReference>
<sequence>MPKFGSHIIFAELAHSKRPDLFPDHHENAYRFGSIGPDTTLFMFDPAIKKPELRKGMAAVLEILSVINRTKEDIKKITDELTKPVDDIADWLTGGLSTDLRYTVNTVIDAFFLTVKLGIALAPNAISIKNPLLDIVAKLPAGFIKNPEYLSRDWVVQSTDTVGFPFRMFGHPYTNDPPWKDRLPPGLYDEWWWMDILHYRRSGAFASSLLANARGPVQTSYAKGYLTHYAGDICGHPFINSLVEGPFRNHAYRHLVLETISDTWLWNNVKRRDILKSRLDKLIYLNTVDSEQVAELVVRCMREVYTPPMVPSLLEGGYPSTDDFLFAYRFMRNYLRMSTDGTVGRPKAPPGNANEVIEELKDLLRRNDPGPLPGWNGNIMDFLSALFNWIGKGLTLLLMIATLPWAVLFRFVAAVPRWIIYIINLALFYIVSAMRTMLCLTGWGYCSNEDFKNFGFLKDMIVSRGYEGNQYPLATSTHVKPPFYWLVPPRWIGSLHEPDATIPMNPNIGGKRPDWMVAPGNTMNIQAILELGYATTPDEGARIANRYGGSSVFGNAVDFSIALLDGSLPLFDFDLDGDRGSGYKGWEETPPGEYYV</sequence>
<comment type="caution">
    <text evidence="2">The sequence shown here is derived from an EMBL/GenBank/DDBJ whole genome shotgun (WGS) entry which is preliminary data.</text>
</comment>
<evidence type="ECO:0000313" key="3">
    <source>
        <dbReference type="Proteomes" id="UP000539538"/>
    </source>
</evidence>
<organism evidence="2 3">
    <name type="scientific">Aminobacter niigataensis</name>
    <dbReference type="NCBI Taxonomy" id="83265"/>
    <lineage>
        <taxon>Bacteria</taxon>
        <taxon>Pseudomonadati</taxon>
        <taxon>Pseudomonadota</taxon>
        <taxon>Alphaproteobacteria</taxon>
        <taxon>Hyphomicrobiales</taxon>
        <taxon>Phyllobacteriaceae</taxon>
        <taxon>Aminobacter</taxon>
    </lineage>
</organism>
<feature type="transmembrane region" description="Helical" evidence="1">
    <location>
        <begin position="418"/>
        <end position="445"/>
    </location>
</feature>
<keyword evidence="1" id="KW-0472">Membrane</keyword>
<keyword evidence="1" id="KW-0812">Transmembrane</keyword>
<dbReference type="RefSeq" id="WP_183261475.1">
    <property type="nucleotide sequence ID" value="NZ_BAAAVZ010000003.1"/>
</dbReference>
<protein>
    <recommendedName>
        <fullName evidence="4">Phospholipase C/D domain-containing protein</fullName>
    </recommendedName>
</protein>
<evidence type="ECO:0000256" key="1">
    <source>
        <dbReference type="SAM" id="Phobius"/>
    </source>
</evidence>